<evidence type="ECO:0000313" key="2">
    <source>
        <dbReference type="EMBL" id="MBW63116.1"/>
    </source>
</evidence>
<keyword evidence="1" id="KW-0732">Signal</keyword>
<feature type="chain" id="PRO_5014837591" evidence="1">
    <location>
        <begin position="20"/>
        <end position="75"/>
    </location>
</feature>
<feature type="signal peptide" evidence="1">
    <location>
        <begin position="1"/>
        <end position="19"/>
    </location>
</feature>
<reference evidence="2" key="1">
    <citation type="submission" date="2018-01" db="EMBL/GenBank/DDBJ databases">
        <title>An insight into the sialome of Amazonian anophelines.</title>
        <authorList>
            <person name="Ribeiro J.M."/>
            <person name="Scarpassa V."/>
            <person name="Calvo E."/>
        </authorList>
    </citation>
    <scope>NUCLEOTIDE SEQUENCE</scope>
    <source>
        <tissue evidence="2">Salivary glands</tissue>
    </source>
</reference>
<dbReference type="EMBL" id="GGFJ01013975">
    <property type="protein sequence ID" value="MBW63116.1"/>
    <property type="molecule type" value="Transcribed_RNA"/>
</dbReference>
<proteinExistence type="predicted"/>
<accession>A0A2M4CCP3</accession>
<dbReference type="AlphaFoldDB" id="A0A2M4CCP3"/>
<name>A0A2M4CCP3_9DIPT</name>
<evidence type="ECO:0000256" key="1">
    <source>
        <dbReference type="SAM" id="SignalP"/>
    </source>
</evidence>
<protein>
    <submittedName>
        <fullName evidence="2">Putative secreted protein</fullName>
    </submittedName>
</protein>
<organism evidence="2">
    <name type="scientific">Anopheles marajoara</name>
    <dbReference type="NCBI Taxonomy" id="58244"/>
    <lineage>
        <taxon>Eukaryota</taxon>
        <taxon>Metazoa</taxon>
        <taxon>Ecdysozoa</taxon>
        <taxon>Arthropoda</taxon>
        <taxon>Hexapoda</taxon>
        <taxon>Insecta</taxon>
        <taxon>Pterygota</taxon>
        <taxon>Neoptera</taxon>
        <taxon>Endopterygota</taxon>
        <taxon>Diptera</taxon>
        <taxon>Nematocera</taxon>
        <taxon>Culicoidea</taxon>
        <taxon>Culicidae</taxon>
        <taxon>Anophelinae</taxon>
        <taxon>Anopheles</taxon>
    </lineage>
</organism>
<sequence length="75" mass="8093">MRPSFNSCCFLLSLTGTYGTNLSCSSSLPLVSESLRVLFGGSAILHGRGCSEFELFRLDVICFLLVDNSKGQPLS</sequence>